<dbReference type="OMA" id="VNCVWDM"/>
<dbReference type="PANTHER" id="PTHR21193">
    <property type="entry name" value="OXIDOREDUCTASE-LIKE DOMAIN-CONTAINING PROTEIN 1"/>
    <property type="match status" value="1"/>
</dbReference>
<organism evidence="3 4">
    <name type="scientific">Epicoccum nigrum</name>
    <name type="common">Soil fungus</name>
    <name type="synonym">Epicoccum purpurascens</name>
    <dbReference type="NCBI Taxonomy" id="105696"/>
    <lineage>
        <taxon>Eukaryota</taxon>
        <taxon>Fungi</taxon>
        <taxon>Dikarya</taxon>
        <taxon>Ascomycota</taxon>
        <taxon>Pezizomycotina</taxon>
        <taxon>Dothideomycetes</taxon>
        <taxon>Pleosporomycetidae</taxon>
        <taxon>Pleosporales</taxon>
        <taxon>Pleosporineae</taxon>
        <taxon>Didymellaceae</taxon>
        <taxon>Epicoccum</taxon>
    </lineage>
</organism>
<dbReference type="InterPro" id="IPR019180">
    <property type="entry name" value="Oxidoreductase-like_N"/>
</dbReference>
<proteinExistence type="predicted"/>
<sequence length="249" mass="27671">MVLLGRPLAMRRICASCAKSWSRERVGLQNSNRIQRRYKYYIAPEGEQARPITGYYAEILKKRPSQPPILSNETPSESATTAVPTLPSNDTPKSQKEITLERARAVFGSKPGVRERRIEIDAASTEVAGIRVPPKPTEPDNCCMSGCVNCVWDMYRDEMEEWAEQSAKARAAIQAKRQASEIAGRVATEQGTPSHTAVSMDDDGGGSETNWTGGTSDDKLFDDIPVGIREFMKTEKKLKKRHKAEEIPT</sequence>
<dbReference type="PANTHER" id="PTHR21193:SF3">
    <property type="entry name" value="OXIDOREDUCTASE-LIKE DOMAIN-CONTAINING PROTEIN 1"/>
    <property type="match status" value="1"/>
</dbReference>
<feature type="region of interest" description="Disordered" evidence="1">
    <location>
        <begin position="66"/>
        <end position="96"/>
    </location>
</feature>
<evidence type="ECO:0000313" key="3">
    <source>
        <dbReference type="EMBL" id="OSS55152.1"/>
    </source>
</evidence>
<dbReference type="AlphaFoldDB" id="A0A1Y2MGM9"/>
<feature type="compositionally biased region" description="Polar residues" evidence="1">
    <location>
        <begin position="68"/>
        <end position="92"/>
    </location>
</feature>
<dbReference type="STRING" id="105696.A0A1Y2MGM9"/>
<evidence type="ECO:0000313" key="4">
    <source>
        <dbReference type="Proteomes" id="UP000193240"/>
    </source>
</evidence>
<dbReference type="InterPro" id="IPR039251">
    <property type="entry name" value="OXLD1"/>
</dbReference>
<dbReference type="GO" id="GO:0005739">
    <property type="term" value="C:mitochondrion"/>
    <property type="evidence" value="ECO:0007669"/>
    <property type="project" value="TreeGrafter"/>
</dbReference>
<dbReference type="Pfam" id="PF09791">
    <property type="entry name" value="Oxidored-like"/>
    <property type="match status" value="1"/>
</dbReference>
<name>A0A1Y2MGM9_EPING</name>
<evidence type="ECO:0000259" key="2">
    <source>
        <dbReference type="Pfam" id="PF09791"/>
    </source>
</evidence>
<gene>
    <name evidence="3" type="ORF">B5807_00463</name>
</gene>
<protein>
    <recommendedName>
        <fullName evidence="2">Oxidoreductase-like domain-containing protein</fullName>
    </recommendedName>
</protein>
<accession>A0A1Y2MGM9</accession>
<reference evidence="3 4" key="1">
    <citation type="journal article" date="2017" name="Genome Announc.">
        <title>Genome sequence of the saprophytic ascomycete Epicoccum nigrum ICMP 19927 strain isolated from New Zealand.</title>
        <authorList>
            <person name="Fokin M."/>
            <person name="Fleetwood D."/>
            <person name="Weir B.S."/>
            <person name="Villas-Boas S.G."/>
        </authorList>
    </citation>
    <scope>NUCLEOTIDE SEQUENCE [LARGE SCALE GENOMIC DNA]</scope>
    <source>
        <strain evidence="3 4">ICMP 19927</strain>
    </source>
</reference>
<evidence type="ECO:0000256" key="1">
    <source>
        <dbReference type="SAM" id="MobiDB-lite"/>
    </source>
</evidence>
<feature type="domain" description="Oxidoreductase-like" evidence="2">
    <location>
        <begin position="127"/>
        <end position="170"/>
    </location>
</feature>
<keyword evidence="4" id="KW-1185">Reference proteome</keyword>
<dbReference type="InParanoid" id="A0A1Y2MGM9"/>
<feature type="region of interest" description="Disordered" evidence="1">
    <location>
        <begin position="184"/>
        <end position="219"/>
    </location>
</feature>
<dbReference type="Proteomes" id="UP000193240">
    <property type="component" value="Unassembled WGS sequence"/>
</dbReference>
<dbReference type="EMBL" id="KZ107838">
    <property type="protein sequence ID" value="OSS55152.1"/>
    <property type="molecule type" value="Genomic_DNA"/>
</dbReference>